<reference evidence="2 3" key="1">
    <citation type="submission" date="2014-02" db="EMBL/GenBank/DDBJ databases">
        <title>The small core and large imbalanced accessory genome model reveals a collaborative survival strategy of Sorangium cellulosum strains in nature.</title>
        <authorList>
            <person name="Han K."/>
            <person name="Peng R."/>
            <person name="Blom J."/>
            <person name="Li Y.-Z."/>
        </authorList>
    </citation>
    <scope>NUCLEOTIDE SEQUENCE [LARGE SCALE GENOMIC DNA]</scope>
    <source>
        <strain evidence="2 3">So0011-07</strain>
    </source>
</reference>
<dbReference type="AlphaFoldDB" id="A0A150RSQ6"/>
<organism evidence="2 3">
    <name type="scientific">Sorangium cellulosum</name>
    <name type="common">Polyangium cellulosum</name>
    <dbReference type="NCBI Taxonomy" id="56"/>
    <lineage>
        <taxon>Bacteria</taxon>
        <taxon>Pseudomonadati</taxon>
        <taxon>Myxococcota</taxon>
        <taxon>Polyangia</taxon>
        <taxon>Polyangiales</taxon>
        <taxon>Polyangiaceae</taxon>
        <taxon>Sorangium</taxon>
    </lineage>
</organism>
<dbReference type="Proteomes" id="UP000075635">
    <property type="component" value="Unassembled WGS sequence"/>
</dbReference>
<sequence length="343" mass="37678">MLQLRNQTPFKASIALFPDAHGVDTLYVAVRATFALRGGAVRVAEAQEPLKLADEYWGEPGQSSLKHAADVHLGKPATDVVLLGEAWAPNGRPVPSLDVSLVVGPVAKVVRVFGDREWRGPMDLRISPPVPFERAPLVYERAFGGVLKHDPEKGPLEIDQRNPVGVGFGLRSAPPEKAVRRLPNLEDPAHLISSARDRPPPAGFGCIAPSWEPRRRYAGTYDEAWQETRAPYLPKDFDPRFFNAASPGLVCPGHLRGGEPVKVQNAAPDPWEARLPLCELDVRVTIDRDVERPPMRLQTVVIEPGEGRLGFVWLGAVGCDKRALKVKLVEIDAKRLELSGRRA</sequence>
<name>A0A150RSQ6_SORCE</name>
<accession>A0A150RSQ6</accession>
<evidence type="ECO:0000259" key="1">
    <source>
        <dbReference type="Pfam" id="PF09937"/>
    </source>
</evidence>
<comment type="caution">
    <text evidence="2">The sequence shown here is derived from an EMBL/GenBank/DDBJ whole genome shotgun (WGS) entry which is preliminary data.</text>
</comment>
<dbReference type="Pfam" id="PF09937">
    <property type="entry name" value="DUF2169"/>
    <property type="match status" value="1"/>
</dbReference>
<proteinExistence type="predicted"/>
<protein>
    <recommendedName>
        <fullName evidence="1">DUF2169 domain-containing protein</fullName>
    </recommendedName>
</protein>
<gene>
    <name evidence="2" type="ORF">BE17_17250</name>
</gene>
<evidence type="ECO:0000313" key="3">
    <source>
        <dbReference type="Proteomes" id="UP000075635"/>
    </source>
</evidence>
<feature type="domain" description="DUF2169" evidence="1">
    <location>
        <begin position="21"/>
        <end position="313"/>
    </location>
</feature>
<dbReference type="InterPro" id="IPR018683">
    <property type="entry name" value="DUF2169"/>
</dbReference>
<evidence type="ECO:0000313" key="2">
    <source>
        <dbReference type="EMBL" id="KYF83274.1"/>
    </source>
</evidence>
<dbReference type="EMBL" id="JEMB01002134">
    <property type="protein sequence ID" value="KYF83274.1"/>
    <property type="molecule type" value="Genomic_DNA"/>
</dbReference>